<evidence type="ECO:0000256" key="2">
    <source>
        <dbReference type="ARBA" id="ARBA00022723"/>
    </source>
</evidence>
<proteinExistence type="predicted"/>
<dbReference type="InterPro" id="IPR009056">
    <property type="entry name" value="Cyt_c-like_dom"/>
</dbReference>
<dbReference type="Proteomes" id="UP001320898">
    <property type="component" value="Unassembled WGS sequence"/>
</dbReference>
<organism evidence="6 7">
    <name type="scientific">Microbaculum marinisediminis</name>
    <dbReference type="NCBI Taxonomy" id="2931392"/>
    <lineage>
        <taxon>Bacteria</taxon>
        <taxon>Pseudomonadati</taxon>
        <taxon>Pseudomonadota</taxon>
        <taxon>Alphaproteobacteria</taxon>
        <taxon>Hyphomicrobiales</taxon>
        <taxon>Tepidamorphaceae</taxon>
        <taxon>Microbaculum</taxon>
    </lineage>
</organism>
<dbReference type="Pfam" id="PF00034">
    <property type="entry name" value="Cytochrom_C"/>
    <property type="match status" value="1"/>
</dbReference>
<gene>
    <name evidence="6" type="ORF">MUB46_17645</name>
</gene>
<dbReference type="EMBL" id="JALIDZ010000008">
    <property type="protein sequence ID" value="MCT8973691.1"/>
    <property type="molecule type" value="Genomic_DNA"/>
</dbReference>
<accession>A0AAW5R074</accession>
<evidence type="ECO:0000256" key="1">
    <source>
        <dbReference type="ARBA" id="ARBA00022617"/>
    </source>
</evidence>
<dbReference type="PROSITE" id="PS51007">
    <property type="entry name" value="CYTC"/>
    <property type="match status" value="1"/>
</dbReference>
<evidence type="ECO:0000313" key="6">
    <source>
        <dbReference type="EMBL" id="MCT8973691.1"/>
    </source>
</evidence>
<comment type="caution">
    <text evidence="6">The sequence shown here is derived from an EMBL/GenBank/DDBJ whole genome shotgun (WGS) entry which is preliminary data.</text>
</comment>
<dbReference type="GO" id="GO:0020037">
    <property type="term" value="F:heme binding"/>
    <property type="evidence" value="ECO:0007669"/>
    <property type="project" value="InterPro"/>
</dbReference>
<evidence type="ECO:0000256" key="3">
    <source>
        <dbReference type="ARBA" id="ARBA00023004"/>
    </source>
</evidence>
<evidence type="ECO:0000256" key="4">
    <source>
        <dbReference type="PROSITE-ProRule" id="PRU00433"/>
    </source>
</evidence>
<feature type="domain" description="Cytochrome c" evidence="5">
    <location>
        <begin position="50"/>
        <end position="136"/>
    </location>
</feature>
<name>A0AAW5R074_9HYPH</name>
<keyword evidence="3 4" id="KW-0408">Iron</keyword>
<dbReference type="GO" id="GO:0009055">
    <property type="term" value="F:electron transfer activity"/>
    <property type="evidence" value="ECO:0007669"/>
    <property type="project" value="InterPro"/>
</dbReference>
<sequence>MKCPTGIAAAIVAVGLVAWGGDGALAKSHGDPGDALEEQAIAPGLTMPQMDPVRGRDLFASKGCVVCHAINGVGGEDAPALDADTMPVPMNPFEFAAKMWRGAEAMVYLQREELGEPIVLDGAELADIIAFVHDAEAQRRFSDADIPSGIRNLMHHMEEDDEHHEDDDDREEAHD</sequence>
<reference evidence="6 7" key="1">
    <citation type="submission" date="2022-04" db="EMBL/GenBank/DDBJ databases">
        <authorList>
            <person name="Ye Y.-Q."/>
            <person name="Du Z.-J."/>
        </authorList>
    </citation>
    <scope>NUCLEOTIDE SEQUENCE [LARGE SCALE GENOMIC DNA]</scope>
    <source>
        <strain evidence="6 7">A6E488</strain>
    </source>
</reference>
<dbReference type="SUPFAM" id="SSF46626">
    <property type="entry name" value="Cytochrome c"/>
    <property type="match status" value="1"/>
</dbReference>
<dbReference type="Gene3D" id="1.10.760.10">
    <property type="entry name" value="Cytochrome c-like domain"/>
    <property type="match status" value="1"/>
</dbReference>
<dbReference type="AlphaFoldDB" id="A0AAW5R074"/>
<dbReference type="RefSeq" id="WP_261617271.1">
    <property type="nucleotide sequence ID" value="NZ_JALIDZ010000008.1"/>
</dbReference>
<evidence type="ECO:0000313" key="7">
    <source>
        <dbReference type="Proteomes" id="UP001320898"/>
    </source>
</evidence>
<dbReference type="InterPro" id="IPR036909">
    <property type="entry name" value="Cyt_c-like_dom_sf"/>
</dbReference>
<evidence type="ECO:0000259" key="5">
    <source>
        <dbReference type="PROSITE" id="PS51007"/>
    </source>
</evidence>
<keyword evidence="1 4" id="KW-0349">Heme</keyword>
<dbReference type="GO" id="GO:0046872">
    <property type="term" value="F:metal ion binding"/>
    <property type="evidence" value="ECO:0007669"/>
    <property type="project" value="UniProtKB-KW"/>
</dbReference>
<keyword evidence="2 4" id="KW-0479">Metal-binding</keyword>
<protein>
    <submittedName>
        <fullName evidence="6">Cytochrome c</fullName>
    </submittedName>
</protein>
<keyword evidence="7" id="KW-1185">Reference proteome</keyword>